<comment type="similarity">
    <text evidence="2 6">Belongs to the NDK family.</text>
</comment>
<evidence type="ECO:0000313" key="8">
    <source>
        <dbReference type="EMBL" id="PKN02665.1"/>
    </source>
</evidence>
<dbReference type="EC" id="2.7.4.6" evidence="3"/>
<dbReference type="CDD" id="cd04413">
    <property type="entry name" value="NDPk_I"/>
    <property type="match status" value="1"/>
</dbReference>
<gene>
    <name evidence="8" type="ORF">CVU76_01340</name>
</gene>
<dbReference type="SUPFAM" id="SSF54919">
    <property type="entry name" value="Nucleoside diphosphate kinase, NDK"/>
    <property type="match status" value="1"/>
</dbReference>
<dbReference type="AlphaFoldDB" id="A0A2N2F367"/>
<reference evidence="8 9" key="1">
    <citation type="journal article" date="2017" name="ISME J.">
        <title>Potential for microbial H2 and metal transformations associated with novel bacteria and archaea in deep terrestrial subsurface sediments.</title>
        <authorList>
            <person name="Hernsdorf A.W."/>
            <person name="Amano Y."/>
            <person name="Miyakawa K."/>
            <person name="Ise K."/>
            <person name="Suzuki Y."/>
            <person name="Anantharaman K."/>
            <person name="Probst A."/>
            <person name="Burstein D."/>
            <person name="Thomas B.C."/>
            <person name="Banfield J.F."/>
        </authorList>
    </citation>
    <scope>NUCLEOTIDE SEQUENCE [LARGE SCALE GENOMIC DNA]</scope>
    <source>
        <strain evidence="8">HGW-Dojkabacteria-1</strain>
    </source>
</reference>
<comment type="caution">
    <text evidence="6">Lacks conserved residue(s) required for the propagation of feature annotation.</text>
</comment>
<dbReference type="SMART" id="SM00562">
    <property type="entry name" value="NDK"/>
    <property type="match status" value="1"/>
</dbReference>
<comment type="caution">
    <text evidence="8">The sequence shown here is derived from an EMBL/GenBank/DDBJ whole genome shotgun (WGS) entry which is preliminary data.</text>
</comment>
<comment type="cofactor">
    <cofactor evidence="1">
        <name>Mg(2+)</name>
        <dbReference type="ChEBI" id="CHEBI:18420"/>
    </cofactor>
</comment>
<dbReference type="PROSITE" id="PS51374">
    <property type="entry name" value="NDPK_LIKE"/>
    <property type="match status" value="1"/>
</dbReference>
<name>A0A2N2F367_9BACT</name>
<proteinExistence type="inferred from homology"/>
<dbReference type="InterPro" id="IPR036850">
    <property type="entry name" value="NDK-like_dom_sf"/>
</dbReference>
<dbReference type="PANTHER" id="PTHR11349">
    <property type="entry name" value="NUCLEOSIDE DIPHOSPHATE KINASE"/>
    <property type="match status" value="1"/>
</dbReference>
<dbReference type="Proteomes" id="UP000233417">
    <property type="component" value="Unassembled WGS sequence"/>
</dbReference>
<evidence type="ECO:0000259" key="7">
    <source>
        <dbReference type="SMART" id="SM00562"/>
    </source>
</evidence>
<evidence type="ECO:0000256" key="2">
    <source>
        <dbReference type="ARBA" id="ARBA00008142"/>
    </source>
</evidence>
<sequence length="224" mass="25110">MSLSIIQLPVINIYIKIYKLTCIDTCMLAKNKEKTLVVFKPDVVQRQIVGEIVSRFERKGFKLVGMKMLIPSKELVGKHYEDKKEYLMETGEKAKKGAIARGEDVSDWNSLERGRWIRESNINYLTCGPVIAIVLQGFGVISGVRKMLGSTSPADGDVGTIRADFSLDSFALADEQGRVTRSMVHASDSVENAEREIGLWFNATEISEYETAAEKIFYDVGWSN</sequence>
<dbReference type="InterPro" id="IPR034907">
    <property type="entry name" value="NDK-like_dom"/>
</dbReference>
<evidence type="ECO:0000256" key="4">
    <source>
        <dbReference type="ARBA" id="ARBA00022679"/>
    </source>
</evidence>
<evidence type="ECO:0000256" key="1">
    <source>
        <dbReference type="ARBA" id="ARBA00001946"/>
    </source>
</evidence>
<dbReference type="Pfam" id="PF00334">
    <property type="entry name" value="NDK"/>
    <property type="match status" value="2"/>
</dbReference>
<dbReference type="EMBL" id="PHAO01000001">
    <property type="protein sequence ID" value="PKN02665.1"/>
    <property type="molecule type" value="Genomic_DNA"/>
</dbReference>
<accession>A0A2N2F367</accession>
<dbReference type="Gene3D" id="3.30.70.141">
    <property type="entry name" value="Nucleoside diphosphate kinase-like domain"/>
    <property type="match status" value="1"/>
</dbReference>
<evidence type="ECO:0000313" key="9">
    <source>
        <dbReference type="Proteomes" id="UP000233417"/>
    </source>
</evidence>
<dbReference type="GO" id="GO:0004550">
    <property type="term" value="F:nucleoside diphosphate kinase activity"/>
    <property type="evidence" value="ECO:0007669"/>
    <property type="project" value="UniProtKB-EC"/>
</dbReference>
<organism evidence="8 9">
    <name type="scientific">Candidatus Dojkabacteria bacterium HGW-Dojkabacteria-1</name>
    <dbReference type="NCBI Taxonomy" id="2013761"/>
    <lineage>
        <taxon>Bacteria</taxon>
        <taxon>Candidatus Dojkabacteria</taxon>
    </lineage>
</organism>
<feature type="domain" description="Nucleoside diphosphate kinase-like" evidence="7">
    <location>
        <begin position="32"/>
        <end position="208"/>
    </location>
</feature>
<keyword evidence="4 8" id="KW-0808">Transferase</keyword>
<evidence type="ECO:0000256" key="5">
    <source>
        <dbReference type="ARBA" id="ARBA00022777"/>
    </source>
</evidence>
<protein>
    <recommendedName>
        <fullName evidence="3">nucleoside-diphosphate kinase</fullName>
        <ecNumber evidence="3">2.7.4.6</ecNumber>
    </recommendedName>
</protein>
<keyword evidence="5 8" id="KW-0418">Kinase</keyword>
<evidence type="ECO:0000256" key="6">
    <source>
        <dbReference type="PROSITE-ProRule" id="PRU00706"/>
    </source>
</evidence>
<evidence type="ECO:0000256" key="3">
    <source>
        <dbReference type="ARBA" id="ARBA00012966"/>
    </source>
</evidence>